<evidence type="ECO:0000313" key="1">
    <source>
        <dbReference type="Proteomes" id="UP000887576"/>
    </source>
</evidence>
<protein>
    <submittedName>
        <fullName evidence="2">Uncharacterized protein</fullName>
    </submittedName>
</protein>
<accession>A0AC34QMG7</accession>
<organism evidence="1 2">
    <name type="scientific">Panagrolaimus sp. JU765</name>
    <dbReference type="NCBI Taxonomy" id="591449"/>
    <lineage>
        <taxon>Eukaryota</taxon>
        <taxon>Metazoa</taxon>
        <taxon>Ecdysozoa</taxon>
        <taxon>Nematoda</taxon>
        <taxon>Chromadorea</taxon>
        <taxon>Rhabditida</taxon>
        <taxon>Tylenchina</taxon>
        <taxon>Panagrolaimomorpha</taxon>
        <taxon>Panagrolaimoidea</taxon>
        <taxon>Panagrolaimidae</taxon>
        <taxon>Panagrolaimus</taxon>
    </lineage>
</organism>
<name>A0AC34QMG7_9BILA</name>
<sequence>MSQFFVVVFISSLIFVDCYTEVSVHSPIYLKGQVYCEAPYVFLPEAKATLMEADLIMDDLVKSWKLPVGLSTSNFTQRLDPVEDGWLDGTAELYWRFENVCQKGHIVVVDNIYQRRINLTPPPSTRF</sequence>
<reference evidence="2" key="1">
    <citation type="submission" date="2022-11" db="UniProtKB">
        <authorList>
            <consortium name="WormBaseParasite"/>
        </authorList>
    </citation>
    <scope>IDENTIFICATION</scope>
</reference>
<proteinExistence type="predicted"/>
<dbReference type="Proteomes" id="UP000887576">
    <property type="component" value="Unplaced"/>
</dbReference>
<evidence type="ECO:0000313" key="2">
    <source>
        <dbReference type="WBParaSite" id="JU765_v2.g17610.t1"/>
    </source>
</evidence>
<dbReference type="WBParaSite" id="JU765_v2.g17610.t1">
    <property type="protein sequence ID" value="JU765_v2.g17610.t1"/>
    <property type="gene ID" value="JU765_v2.g17610"/>
</dbReference>